<gene>
    <name evidence="2" type="ORF">BEWA_017180</name>
</gene>
<evidence type="ECO:0000313" key="2">
    <source>
        <dbReference type="EMBL" id="EKX72039.1"/>
    </source>
</evidence>
<feature type="chain" id="PRO_5003952149" evidence="1">
    <location>
        <begin position="19"/>
        <end position="273"/>
    </location>
</feature>
<evidence type="ECO:0000256" key="1">
    <source>
        <dbReference type="SAM" id="SignalP"/>
    </source>
</evidence>
<dbReference type="AlphaFoldDB" id="L1L9V8"/>
<dbReference type="GeneID" id="15804922"/>
<sequence length="273" mass="31364">MNTIILLFAIQFFRSVIAPPTRTRRARTVSKDRTLVDLNIADAQPAKIELIPSDRFPGGTNYRAEKRSKHRYIIGDVADGHEIIVPGDPNIVSRYVLLVKREDMTKYMRVLTKRKDIYGFAGEVQEFVKGPYDPHYIKLSRDFINLDLLSREYNQCINVELVMDWSKYDTDVANGTIEEGTPKNLGTLPMKYSIKHWAKDYLSIGRVSFGAFVLEDAISRLTSREVTWEGGMEKPRITVVSRSSDGTEEITIHALQKNKFIIEHNSRRVRELL</sequence>
<dbReference type="RefSeq" id="XP_004831491.1">
    <property type="nucleotide sequence ID" value="XM_004831434.1"/>
</dbReference>
<protein>
    <submittedName>
        <fullName evidence="2">Signal peptide containing protein</fullName>
    </submittedName>
</protein>
<dbReference type="VEuPathDB" id="PiroplasmaDB:BEWA_017180"/>
<keyword evidence="1" id="KW-0732">Signal</keyword>
<organism evidence="2 3">
    <name type="scientific">Theileria equi strain WA</name>
    <dbReference type="NCBI Taxonomy" id="1537102"/>
    <lineage>
        <taxon>Eukaryota</taxon>
        <taxon>Sar</taxon>
        <taxon>Alveolata</taxon>
        <taxon>Apicomplexa</taxon>
        <taxon>Aconoidasida</taxon>
        <taxon>Piroplasmida</taxon>
        <taxon>Theileriidae</taxon>
        <taxon>Theileria</taxon>
    </lineage>
</organism>
<evidence type="ECO:0000313" key="3">
    <source>
        <dbReference type="Proteomes" id="UP000031512"/>
    </source>
</evidence>
<reference evidence="2 3" key="1">
    <citation type="journal article" date="2012" name="BMC Genomics">
        <title>Comparative genomic analysis and phylogenetic position of Theileria equi.</title>
        <authorList>
            <person name="Kappmeyer L.S."/>
            <person name="Thiagarajan M."/>
            <person name="Herndon D.R."/>
            <person name="Ramsay J.D."/>
            <person name="Caler E."/>
            <person name="Djikeng A."/>
            <person name="Gillespie J.J."/>
            <person name="Lau A.O."/>
            <person name="Roalson E.H."/>
            <person name="Silva J.C."/>
            <person name="Silva M.G."/>
            <person name="Suarez C.E."/>
            <person name="Ueti M.W."/>
            <person name="Nene V.M."/>
            <person name="Mealey R.H."/>
            <person name="Knowles D.P."/>
            <person name="Brayton K.A."/>
        </authorList>
    </citation>
    <scope>NUCLEOTIDE SEQUENCE [LARGE SCALE GENOMIC DNA]</scope>
    <source>
        <strain evidence="2 3">WA</strain>
    </source>
</reference>
<dbReference type="Proteomes" id="UP000031512">
    <property type="component" value="Unassembled WGS sequence"/>
</dbReference>
<name>L1L9V8_THEEQ</name>
<dbReference type="KEGG" id="beq:BEWA_017180"/>
<dbReference type="EMBL" id="ACOU01000008">
    <property type="protein sequence ID" value="EKX72039.1"/>
    <property type="molecule type" value="Genomic_DNA"/>
</dbReference>
<accession>L1L9V8</accession>
<comment type="caution">
    <text evidence="2">The sequence shown here is derived from an EMBL/GenBank/DDBJ whole genome shotgun (WGS) entry which is preliminary data.</text>
</comment>
<feature type="signal peptide" evidence="1">
    <location>
        <begin position="1"/>
        <end position="18"/>
    </location>
</feature>
<proteinExistence type="predicted"/>
<keyword evidence="3" id="KW-1185">Reference proteome</keyword>